<evidence type="ECO:0000256" key="3">
    <source>
        <dbReference type="ARBA" id="ARBA00022676"/>
    </source>
</evidence>
<dbReference type="EMBL" id="FNVA01000008">
    <property type="protein sequence ID" value="SEG66024.1"/>
    <property type="molecule type" value="Genomic_DNA"/>
</dbReference>
<dbReference type="InterPro" id="IPR038731">
    <property type="entry name" value="RgtA/B/C-like"/>
</dbReference>
<keyword evidence="5 8" id="KW-0812">Transmembrane</keyword>
<dbReference type="GO" id="GO:0016763">
    <property type="term" value="F:pentosyltransferase activity"/>
    <property type="evidence" value="ECO:0007669"/>
    <property type="project" value="TreeGrafter"/>
</dbReference>
<dbReference type="GO" id="GO:0010041">
    <property type="term" value="P:response to iron(III) ion"/>
    <property type="evidence" value="ECO:0007669"/>
    <property type="project" value="TreeGrafter"/>
</dbReference>
<name>A0A1H6BZ95_9BACT</name>
<feature type="transmembrane region" description="Helical" evidence="8">
    <location>
        <begin position="495"/>
        <end position="516"/>
    </location>
</feature>
<feature type="transmembrane region" description="Helical" evidence="8">
    <location>
        <begin position="154"/>
        <end position="171"/>
    </location>
</feature>
<evidence type="ECO:0000256" key="2">
    <source>
        <dbReference type="ARBA" id="ARBA00022475"/>
    </source>
</evidence>
<comment type="subcellular location">
    <subcellularLocation>
        <location evidence="1">Cell membrane</location>
        <topology evidence="1">Multi-pass membrane protein</topology>
    </subcellularLocation>
</comment>
<feature type="transmembrane region" description="Helical" evidence="8">
    <location>
        <begin position="470"/>
        <end position="489"/>
    </location>
</feature>
<feature type="transmembrane region" description="Helical" evidence="8">
    <location>
        <begin position="21"/>
        <end position="40"/>
    </location>
</feature>
<evidence type="ECO:0000313" key="10">
    <source>
        <dbReference type="EMBL" id="SEG66024.1"/>
    </source>
</evidence>
<feature type="domain" description="Glycosyltransferase RgtA/B/C/D-like" evidence="9">
    <location>
        <begin position="80"/>
        <end position="240"/>
    </location>
</feature>
<organism evidence="10 11">
    <name type="scientific">Bryocella elongata</name>
    <dbReference type="NCBI Taxonomy" id="863522"/>
    <lineage>
        <taxon>Bacteria</taxon>
        <taxon>Pseudomonadati</taxon>
        <taxon>Acidobacteriota</taxon>
        <taxon>Terriglobia</taxon>
        <taxon>Terriglobales</taxon>
        <taxon>Acidobacteriaceae</taxon>
        <taxon>Bryocella</taxon>
    </lineage>
</organism>
<dbReference type="InterPro" id="IPR050297">
    <property type="entry name" value="LipidA_mod_glycosyltrf_83"/>
</dbReference>
<protein>
    <submittedName>
        <fullName evidence="10">Dolichyl-phosphate-mannose-protein mannosyltransferase</fullName>
    </submittedName>
</protein>
<reference evidence="10 11" key="1">
    <citation type="submission" date="2016-10" db="EMBL/GenBank/DDBJ databases">
        <authorList>
            <person name="de Groot N.N."/>
        </authorList>
    </citation>
    <scope>NUCLEOTIDE SEQUENCE [LARGE SCALE GENOMIC DNA]</scope>
    <source>
        <strain evidence="10 11">DSM 22489</strain>
    </source>
</reference>
<evidence type="ECO:0000256" key="7">
    <source>
        <dbReference type="ARBA" id="ARBA00023136"/>
    </source>
</evidence>
<dbReference type="OrthoDB" id="101323at2"/>
<feature type="transmembrane region" description="Helical" evidence="8">
    <location>
        <begin position="128"/>
        <end position="148"/>
    </location>
</feature>
<dbReference type="Pfam" id="PF13231">
    <property type="entry name" value="PMT_2"/>
    <property type="match status" value="1"/>
</dbReference>
<dbReference type="RefSeq" id="WP_103934940.1">
    <property type="nucleotide sequence ID" value="NZ_FNVA01000008.1"/>
</dbReference>
<feature type="transmembrane region" description="Helical" evidence="8">
    <location>
        <begin position="348"/>
        <end position="366"/>
    </location>
</feature>
<evidence type="ECO:0000259" key="9">
    <source>
        <dbReference type="Pfam" id="PF13231"/>
    </source>
</evidence>
<feature type="transmembrane region" description="Helical" evidence="8">
    <location>
        <begin position="403"/>
        <end position="425"/>
    </location>
</feature>
<dbReference type="PANTHER" id="PTHR33908">
    <property type="entry name" value="MANNOSYLTRANSFERASE YKCB-RELATED"/>
    <property type="match status" value="1"/>
</dbReference>
<dbReference type="PANTHER" id="PTHR33908:SF3">
    <property type="entry name" value="UNDECAPRENYL PHOSPHATE-ALPHA-4-AMINO-4-DEOXY-L-ARABINOSE ARABINOSYL TRANSFERASE"/>
    <property type="match status" value="1"/>
</dbReference>
<evidence type="ECO:0000256" key="6">
    <source>
        <dbReference type="ARBA" id="ARBA00022989"/>
    </source>
</evidence>
<keyword evidence="11" id="KW-1185">Reference proteome</keyword>
<dbReference type="GO" id="GO:0009103">
    <property type="term" value="P:lipopolysaccharide biosynthetic process"/>
    <property type="evidence" value="ECO:0007669"/>
    <property type="project" value="UniProtKB-ARBA"/>
</dbReference>
<evidence type="ECO:0000313" key="11">
    <source>
        <dbReference type="Proteomes" id="UP000236728"/>
    </source>
</evidence>
<keyword evidence="7 8" id="KW-0472">Membrane</keyword>
<evidence type="ECO:0000256" key="8">
    <source>
        <dbReference type="SAM" id="Phobius"/>
    </source>
</evidence>
<sequence>MATNGLESPLNTTSRSTPGSASWRNLVFLLLLWAAIYAAAVRTPPLLDDADATHAQAAQAMLRTHDFVILHVDGVPYLEKAPLPYWLTALSLHLFGNGALAVHLPLALTILGLALLGWQWSRLAWGELVGLLAGLATLTSFGVFLFTRVFIPDALLSLLLALTLYLFLRAIDSGCRTPRLHAYAAWVMLALAVLTKGLVALVFVGGAALLYLAITRDFTRLYRLKLGSGLLLFLAIAAPWHVLAALRYPERPGQHGFLWFYFVNEHFLRYIGQRQPRDYNKLPALAYWLLHLVWLFPWSLFAPASLLLWWRERNAATDAREHELSRFQLARHKRAPANEPSFTRRTEALLTIYAALVLVFFAFSTNQEYYTLPAYVPILMLLTAPLSRSMAHRPRSLGVRALFAAHALFVIFGAAAAAILGYALWTSRHATATSDIGALMARRDVGGYTLSMSHFFDLTAGAFAALRLPALVAATSFALGPAVALWLHVRTKRTASLIAVTLTSSAILIAAHVAFVRFAPLLSSYDFAQSIRELQQAHQIEPKTQVMLFGDQAGGSSIPYYLDQHVLLVDGRSTSMLFGSTLPDAAPVFLTHDQLKSTWGTGNRKILFVPDGEQTHVEALRLSPRYLLMTESSKSLYTDRPLATPSTQASLTTLGRIAEAQPVLRSTP</sequence>
<gene>
    <name evidence="10" type="ORF">SAMN05421819_4090</name>
</gene>
<keyword evidence="2" id="KW-1003">Cell membrane</keyword>
<evidence type="ECO:0000256" key="1">
    <source>
        <dbReference type="ARBA" id="ARBA00004651"/>
    </source>
</evidence>
<keyword evidence="6 8" id="KW-1133">Transmembrane helix</keyword>
<evidence type="ECO:0000256" key="4">
    <source>
        <dbReference type="ARBA" id="ARBA00022679"/>
    </source>
</evidence>
<keyword evidence="4 10" id="KW-0808">Transferase</keyword>
<feature type="transmembrane region" description="Helical" evidence="8">
    <location>
        <begin position="372"/>
        <end position="391"/>
    </location>
</feature>
<proteinExistence type="predicted"/>
<feature type="transmembrane region" description="Helical" evidence="8">
    <location>
        <begin position="183"/>
        <end position="214"/>
    </location>
</feature>
<feature type="transmembrane region" description="Helical" evidence="8">
    <location>
        <begin position="284"/>
        <end position="310"/>
    </location>
</feature>
<dbReference type="GO" id="GO:0005886">
    <property type="term" value="C:plasma membrane"/>
    <property type="evidence" value="ECO:0007669"/>
    <property type="project" value="UniProtKB-SubCell"/>
</dbReference>
<keyword evidence="3 10" id="KW-0328">Glycosyltransferase</keyword>
<feature type="transmembrane region" description="Helical" evidence="8">
    <location>
        <begin position="94"/>
        <end position="116"/>
    </location>
</feature>
<dbReference type="Proteomes" id="UP000236728">
    <property type="component" value="Unassembled WGS sequence"/>
</dbReference>
<feature type="transmembrane region" description="Helical" evidence="8">
    <location>
        <begin position="256"/>
        <end position="272"/>
    </location>
</feature>
<dbReference type="AlphaFoldDB" id="A0A1H6BZ95"/>
<accession>A0A1H6BZ95</accession>
<feature type="transmembrane region" description="Helical" evidence="8">
    <location>
        <begin position="226"/>
        <end position="244"/>
    </location>
</feature>
<evidence type="ECO:0000256" key="5">
    <source>
        <dbReference type="ARBA" id="ARBA00022692"/>
    </source>
</evidence>